<sequence length="78" mass="9136">RLHKCPECGKRFWSSKELLIPQPIHTEERPFCCPNCGKGFRHNSHVSHRYIHTGERPYECPKCGKSFSQSSALTQHQW</sequence>
<evidence type="ECO:0000256" key="5">
    <source>
        <dbReference type="ARBA" id="ARBA00022771"/>
    </source>
</evidence>
<dbReference type="PROSITE" id="PS50157">
    <property type="entry name" value="ZINC_FINGER_C2H2_2"/>
    <property type="match status" value="3"/>
</dbReference>
<keyword evidence="5 10" id="KW-0863">Zinc-finger</keyword>
<evidence type="ECO:0000256" key="3">
    <source>
        <dbReference type="ARBA" id="ARBA00022723"/>
    </source>
</evidence>
<reference evidence="12 13" key="1">
    <citation type="submission" date="2019-09" db="EMBL/GenBank/DDBJ databases">
        <title>Bird 10,000 Genomes (B10K) Project - Family phase.</title>
        <authorList>
            <person name="Zhang G."/>
        </authorList>
    </citation>
    <scope>NUCLEOTIDE SEQUENCE [LARGE SCALE GENOMIC DNA]</scope>
    <source>
        <strain evidence="12">B10K-DU-029-52</strain>
    </source>
</reference>
<evidence type="ECO:0000313" key="12">
    <source>
        <dbReference type="EMBL" id="NWV23582.1"/>
    </source>
</evidence>
<dbReference type="Pfam" id="PF13912">
    <property type="entry name" value="zf-C2H2_6"/>
    <property type="match status" value="1"/>
</dbReference>
<feature type="domain" description="C2H2-type" evidence="11">
    <location>
        <begin position="3"/>
        <end position="30"/>
    </location>
</feature>
<dbReference type="EMBL" id="VZRL01003616">
    <property type="protein sequence ID" value="NWV23582.1"/>
    <property type="molecule type" value="Genomic_DNA"/>
</dbReference>
<organism evidence="12 13">
    <name type="scientific">Origma solitaria</name>
    <dbReference type="NCBI Taxonomy" id="720586"/>
    <lineage>
        <taxon>Eukaryota</taxon>
        <taxon>Metazoa</taxon>
        <taxon>Chordata</taxon>
        <taxon>Craniata</taxon>
        <taxon>Vertebrata</taxon>
        <taxon>Euteleostomi</taxon>
        <taxon>Archelosauria</taxon>
        <taxon>Archosauria</taxon>
        <taxon>Dinosauria</taxon>
        <taxon>Saurischia</taxon>
        <taxon>Theropoda</taxon>
        <taxon>Coelurosauria</taxon>
        <taxon>Aves</taxon>
        <taxon>Neognathae</taxon>
        <taxon>Neoaves</taxon>
        <taxon>Telluraves</taxon>
        <taxon>Australaves</taxon>
        <taxon>Passeriformes</taxon>
        <taxon>Meliphagoidea</taxon>
        <taxon>Acanthizidae</taxon>
        <taxon>Origma</taxon>
    </lineage>
</organism>
<dbReference type="AlphaFoldDB" id="A0A7K6DCM6"/>
<feature type="domain" description="C2H2-type" evidence="11">
    <location>
        <begin position="58"/>
        <end position="78"/>
    </location>
</feature>
<dbReference type="PANTHER" id="PTHR23226">
    <property type="entry name" value="ZINC FINGER AND SCAN DOMAIN-CONTAINING"/>
    <property type="match status" value="1"/>
</dbReference>
<dbReference type="PANTHER" id="PTHR23226:SF416">
    <property type="entry name" value="FI01424P"/>
    <property type="match status" value="1"/>
</dbReference>
<feature type="non-terminal residue" evidence="12">
    <location>
        <position position="1"/>
    </location>
</feature>
<evidence type="ECO:0000256" key="10">
    <source>
        <dbReference type="PROSITE-ProRule" id="PRU00042"/>
    </source>
</evidence>
<dbReference type="InterPro" id="IPR013087">
    <property type="entry name" value="Znf_C2H2_type"/>
</dbReference>
<dbReference type="Gene3D" id="3.30.160.60">
    <property type="entry name" value="Classic Zinc Finger"/>
    <property type="match status" value="3"/>
</dbReference>
<gene>
    <name evidence="12" type="primary">Znf681</name>
    <name evidence="12" type="ORF">ORISOL_R04559</name>
</gene>
<evidence type="ECO:0000256" key="8">
    <source>
        <dbReference type="ARBA" id="ARBA00023163"/>
    </source>
</evidence>
<dbReference type="OrthoDB" id="654211at2759"/>
<keyword evidence="6" id="KW-0862">Zinc</keyword>
<dbReference type="GO" id="GO:0000981">
    <property type="term" value="F:DNA-binding transcription factor activity, RNA polymerase II-specific"/>
    <property type="evidence" value="ECO:0007669"/>
    <property type="project" value="TreeGrafter"/>
</dbReference>
<dbReference type="Proteomes" id="UP000571324">
    <property type="component" value="Unassembled WGS sequence"/>
</dbReference>
<dbReference type="InterPro" id="IPR036236">
    <property type="entry name" value="Znf_C2H2_sf"/>
</dbReference>
<feature type="domain" description="C2H2-type" evidence="11">
    <location>
        <begin position="31"/>
        <end position="57"/>
    </location>
</feature>
<dbReference type="GO" id="GO:0008270">
    <property type="term" value="F:zinc ion binding"/>
    <property type="evidence" value="ECO:0007669"/>
    <property type="project" value="UniProtKB-KW"/>
</dbReference>
<proteinExistence type="inferred from homology"/>
<dbReference type="SUPFAM" id="SSF57667">
    <property type="entry name" value="beta-beta-alpha zinc fingers"/>
    <property type="match status" value="2"/>
</dbReference>
<evidence type="ECO:0000256" key="2">
    <source>
        <dbReference type="ARBA" id="ARBA00006991"/>
    </source>
</evidence>
<feature type="non-terminal residue" evidence="12">
    <location>
        <position position="78"/>
    </location>
</feature>
<comment type="caution">
    <text evidence="12">The sequence shown here is derived from an EMBL/GenBank/DDBJ whole genome shotgun (WGS) entry which is preliminary data.</text>
</comment>
<keyword evidence="8" id="KW-0804">Transcription</keyword>
<name>A0A7K6DCM6_9PASS</name>
<evidence type="ECO:0000256" key="1">
    <source>
        <dbReference type="ARBA" id="ARBA00004123"/>
    </source>
</evidence>
<evidence type="ECO:0000313" key="13">
    <source>
        <dbReference type="Proteomes" id="UP000571324"/>
    </source>
</evidence>
<evidence type="ECO:0000256" key="7">
    <source>
        <dbReference type="ARBA" id="ARBA00023015"/>
    </source>
</evidence>
<dbReference type="GO" id="GO:0005634">
    <property type="term" value="C:nucleus"/>
    <property type="evidence" value="ECO:0007669"/>
    <property type="project" value="UniProtKB-SubCell"/>
</dbReference>
<protein>
    <submittedName>
        <fullName evidence="12">ZN681 protein</fullName>
    </submittedName>
</protein>
<keyword evidence="13" id="KW-1185">Reference proteome</keyword>
<dbReference type="Pfam" id="PF00096">
    <property type="entry name" value="zf-C2H2"/>
    <property type="match status" value="1"/>
</dbReference>
<dbReference type="GO" id="GO:0000978">
    <property type="term" value="F:RNA polymerase II cis-regulatory region sequence-specific DNA binding"/>
    <property type="evidence" value="ECO:0007669"/>
    <property type="project" value="TreeGrafter"/>
</dbReference>
<keyword evidence="7" id="KW-0805">Transcription regulation</keyword>
<evidence type="ECO:0000256" key="4">
    <source>
        <dbReference type="ARBA" id="ARBA00022737"/>
    </source>
</evidence>
<evidence type="ECO:0000259" key="11">
    <source>
        <dbReference type="PROSITE" id="PS50157"/>
    </source>
</evidence>
<comment type="subcellular location">
    <subcellularLocation>
        <location evidence="1">Nucleus</location>
    </subcellularLocation>
</comment>
<dbReference type="FunFam" id="3.30.160.60:FF:000200">
    <property type="entry name" value="zinc finger protein 510 isoform X2"/>
    <property type="match status" value="1"/>
</dbReference>
<evidence type="ECO:0000256" key="6">
    <source>
        <dbReference type="ARBA" id="ARBA00022833"/>
    </source>
</evidence>
<dbReference type="SMART" id="SM00355">
    <property type="entry name" value="ZnF_C2H2"/>
    <property type="match status" value="3"/>
</dbReference>
<keyword evidence="4" id="KW-0677">Repeat</keyword>
<keyword evidence="3" id="KW-0479">Metal-binding</keyword>
<accession>A0A7K6DCM6</accession>
<evidence type="ECO:0000256" key="9">
    <source>
        <dbReference type="ARBA" id="ARBA00023242"/>
    </source>
</evidence>
<keyword evidence="9" id="KW-0539">Nucleus</keyword>
<comment type="similarity">
    <text evidence="2">Belongs to the krueppel C2H2-type zinc-finger protein family.</text>
</comment>